<organism evidence="2 3">
    <name type="scientific">Fusarium falciforme</name>
    <dbReference type="NCBI Taxonomy" id="195108"/>
    <lineage>
        <taxon>Eukaryota</taxon>
        <taxon>Fungi</taxon>
        <taxon>Dikarya</taxon>
        <taxon>Ascomycota</taxon>
        <taxon>Pezizomycotina</taxon>
        <taxon>Sordariomycetes</taxon>
        <taxon>Hypocreomycetidae</taxon>
        <taxon>Hypocreales</taxon>
        <taxon>Nectriaceae</taxon>
        <taxon>Fusarium</taxon>
        <taxon>Fusarium solani species complex</taxon>
    </lineage>
</organism>
<dbReference type="AlphaFoldDB" id="A0A9W8UV95"/>
<name>A0A9W8UV95_9HYPO</name>
<feature type="region of interest" description="Disordered" evidence="1">
    <location>
        <begin position="1"/>
        <end position="26"/>
    </location>
</feature>
<dbReference type="Proteomes" id="UP001152087">
    <property type="component" value="Unassembled WGS sequence"/>
</dbReference>
<comment type="caution">
    <text evidence="2">The sequence shown here is derived from an EMBL/GenBank/DDBJ whole genome shotgun (WGS) entry which is preliminary data.</text>
</comment>
<accession>A0A9W8UV95</accession>
<sequence>MSTTMPNEEHRSSSKNPRSALRKQEFNRLDKIQKKLDRYYKITEFDDRTLEKFSIVRGSPFNIDEDDPIDLDPRFFLPGPVEDMEHGIDVTNKTDFTEYCRWPQFQPIDNHRRRQEDQEYADVSRHGRYARESHYHSRFGTEENEAARNAWFCERAAQVASSWQRHW</sequence>
<evidence type="ECO:0000313" key="2">
    <source>
        <dbReference type="EMBL" id="KAJ4180170.1"/>
    </source>
</evidence>
<evidence type="ECO:0000256" key="1">
    <source>
        <dbReference type="SAM" id="MobiDB-lite"/>
    </source>
</evidence>
<reference evidence="2" key="1">
    <citation type="submission" date="2022-09" db="EMBL/GenBank/DDBJ databases">
        <title>Fusarium specimens isolated from Avocado Roots.</title>
        <authorList>
            <person name="Stajich J."/>
            <person name="Roper C."/>
            <person name="Heimlech-Rivalta G."/>
        </authorList>
    </citation>
    <scope>NUCLEOTIDE SEQUENCE</scope>
    <source>
        <strain evidence="2">A02</strain>
    </source>
</reference>
<evidence type="ECO:0000313" key="3">
    <source>
        <dbReference type="Proteomes" id="UP001152087"/>
    </source>
</evidence>
<gene>
    <name evidence="2" type="ORF">NW755_012021</name>
</gene>
<protein>
    <submittedName>
        <fullName evidence="2">Uncharacterized protein</fullName>
    </submittedName>
</protein>
<dbReference type="EMBL" id="JAOQAV010000051">
    <property type="protein sequence ID" value="KAJ4180170.1"/>
    <property type="molecule type" value="Genomic_DNA"/>
</dbReference>
<proteinExistence type="predicted"/>
<keyword evidence="3" id="KW-1185">Reference proteome</keyword>